<protein>
    <submittedName>
        <fullName evidence="1">Uncharacterized protein</fullName>
    </submittedName>
</protein>
<dbReference type="Proteomes" id="UP000635565">
    <property type="component" value="Unassembled WGS sequence"/>
</dbReference>
<gene>
    <name evidence="1" type="ORF">KSZ_24020</name>
</gene>
<reference evidence="1 2" key="1">
    <citation type="journal article" date="2021" name="Int. J. Syst. Evol. Microbiol.">
        <title>Reticulibacter mediterranei gen. nov., sp. nov., within the new family Reticulibacteraceae fam. nov., and Ktedonospora formicarum gen. nov., sp. nov., Ktedonobacter robiniae sp. nov., Dictyobacter formicarum sp. nov. and Dictyobacter arantiisoli sp. nov., belonging to the class Ktedonobacteria.</title>
        <authorList>
            <person name="Yabe S."/>
            <person name="Zheng Y."/>
            <person name="Wang C.M."/>
            <person name="Sakai Y."/>
            <person name="Abe K."/>
            <person name="Yokota A."/>
            <person name="Donadio S."/>
            <person name="Cavaletti L."/>
            <person name="Monciardini P."/>
        </authorList>
    </citation>
    <scope>NUCLEOTIDE SEQUENCE [LARGE SCALE GENOMIC DNA]</scope>
    <source>
        <strain evidence="1 2">SOSP1-9</strain>
    </source>
</reference>
<evidence type="ECO:0000313" key="2">
    <source>
        <dbReference type="Proteomes" id="UP000635565"/>
    </source>
</evidence>
<name>A0ABQ3VFB3_9CHLR</name>
<comment type="caution">
    <text evidence="1">The sequence shown here is derived from an EMBL/GenBank/DDBJ whole genome shotgun (WGS) entry which is preliminary data.</text>
</comment>
<accession>A0ABQ3VFB3</accession>
<sequence length="68" mass="7659">MSGNIALTLVHEDLDRTHIAWAKRDLADTECLTVFSPDSRIVVFALRSSYSECGMELVAYEVVSGRRR</sequence>
<dbReference type="EMBL" id="BNJJ01000006">
    <property type="protein sequence ID" value="GHO84396.1"/>
    <property type="molecule type" value="Genomic_DNA"/>
</dbReference>
<keyword evidence="2" id="KW-1185">Reference proteome</keyword>
<evidence type="ECO:0000313" key="1">
    <source>
        <dbReference type="EMBL" id="GHO84396.1"/>
    </source>
</evidence>
<proteinExistence type="predicted"/>
<organism evidence="1 2">
    <name type="scientific">Dictyobacter formicarum</name>
    <dbReference type="NCBI Taxonomy" id="2778368"/>
    <lineage>
        <taxon>Bacteria</taxon>
        <taxon>Bacillati</taxon>
        <taxon>Chloroflexota</taxon>
        <taxon>Ktedonobacteria</taxon>
        <taxon>Ktedonobacterales</taxon>
        <taxon>Dictyobacteraceae</taxon>
        <taxon>Dictyobacter</taxon>
    </lineage>
</organism>